<dbReference type="Proteomes" id="UP000198534">
    <property type="component" value="Unassembled WGS sequence"/>
</dbReference>
<dbReference type="EMBL" id="FNNQ01000003">
    <property type="protein sequence ID" value="SDW45113.1"/>
    <property type="molecule type" value="Genomic_DNA"/>
</dbReference>
<dbReference type="RefSeq" id="WP_091736801.1">
    <property type="nucleotide sequence ID" value="NZ_FNNQ01000003.1"/>
</dbReference>
<evidence type="ECO:0000313" key="2">
    <source>
        <dbReference type="Proteomes" id="UP000198534"/>
    </source>
</evidence>
<protein>
    <submittedName>
        <fullName evidence="1">Uncharacterized protein</fullName>
    </submittedName>
</protein>
<proteinExistence type="predicted"/>
<dbReference type="OrthoDB" id="2375806at2"/>
<organism evidence="1 2">
    <name type="scientific">Marininema mesophilum</name>
    <dbReference type="NCBI Taxonomy" id="1048340"/>
    <lineage>
        <taxon>Bacteria</taxon>
        <taxon>Bacillati</taxon>
        <taxon>Bacillota</taxon>
        <taxon>Bacilli</taxon>
        <taxon>Bacillales</taxon>
        <taxon>Thermoactinomycetaceae</taxon>
        <taxon>Marininema</taxon>
    </lineage>
</organism>
<dbReference type="AlphaFoldDB" id="A0A1H2TMC0"/>
<gene>
    <name evidence="1" type="ORF">SAMN05444487_103185</name>
</gene>
<sequence>MAERTIFAFFRTEQRAIEAVHKLKEHGFDEVTLSRFNPDLTAEIGSLAFTVADPLIGPSLQMGSTTDSSYDANILRSTDTKANGMSDGCAEWGAEDLSLTVIVDETRAEEAEQLLEGMGGRL</sequence>
<keyword evidence="2" id="KW-1185">Reference proteome</keyword>
<evidence type="ECO:0000313" key="1">
    <source>
        <dbReference type="EMBL" id="SDW45113.1"/>
    </source>
</evidence>
<reference evidence="1 2" key="1">
    <citation type="submission" date="2016-10" db="EMBL/GenBank/DDBJ databases">
        <authorList>
            <person name="de Groot N.N."/>
        </authorList>
    </citation>
    <scope>NUCLEOTIDE SEQUENCE [LARGE SCALE GENOMIC DNA]</scope>
    <source>
        <strain evidence="1 2">DSM 45610</strain>
    </source>
</reference>
<accession>A0A1H2TMC0</accession>
<name>A0A1H2TMC0_9BACL</name>